<dbReference type="EMBL" id="JACYCF010000021">
    <property type="protein sequence ID" value="KAF8750358.1"/>
    <property type="molecule type" value="Genomic_DNA"/>
</dbReference>
<feature type="compositionally biased region" description="Polar residues" evidence="1">
    <location>
        <begin position="623"/>
        <end position="636"/>
    </location>
</feature>
<feature type="compositionally biased region" description="Low complexity" evidence="1">
    <location>
        <begin position="371"/>
        <end position="380"/>
    </location>
</feature>
<evidence type="ECO:0000256" key="1">
    <source>
        <dbReference type="SAM" id="MobiDB-lite"/>
    </source>
</evidence>
<feature type="compositionally biased region" description="Low complexity" evidence="1">
    <location>
        <begin position="276"/>
        <end position="285"/>
    </location>
</feature>
<feature type="compositionally biased region" description="Low complexity" evidence="1">
    <location>
        <begin position="528"/>
        <end position="546"/>
    </location>
</feature>
<reference evidence="2" key="1">
    <citation type="submission" date="2020-09" db="EMBL/GenBank/DDBJ databases">
        <title>Comparative genome analyses of four rice-infecting Rhizoctonia solani isolates reveal extensive enrichment of homogalacturonan modification genes.</title>
        <authorList>
            <person name="Lee D.-Y."/>
            <person name="Jeon J."/>
            <person name="Kim K.-T."/>
            <person name="Cheong K."/>
            <person name="Song H."/>
            <person name="Choi G."/>
            <person name="Ko J."/>
            <person name="Opiyo S.O."/>
            <person name="Zuo S."/>
            <person name="Madhav S."/>
            <person name="Lee Y.-H."/>
            <person name="Wang G.-L."/>
        </authorList>
    </citation>
    <scope>NUCLEOTIDE SEQUENCE</scope>
    <source>
        <strain evidence="2">AG1-IA B2</strain>
    </source>
</reference>
<gene>
    <name evidence="2" type="ORF">RHS01_09350</name>
</gene>
<sequence length="636" mass="67879">MRDGKYVYPEYNVCTSKWWKGVVAYGYTAALTGNFKYLVWSGEIDVDYEEKHIEVVAIHNIIGLQKEANKHWRDGLEEILWLETKAGYSYALMEPEEWYDHTKWEAVICLWQNLPSGLSQADPTFTRLSPEDQRPTWFSDAEEGAGVKAKEAEGKEGKAKSSGKEAKEAKIKSKDAIDASDMPRLSSGTSRSPSRSSTVAGSKRKRNPSLGTREGLRSRRTRLSYAENSKGSEKNSEDTEEDSGKDGEGSLDRQAASPRNSDSHHPGSKGFDPKVSSSEGSGSEDSGSEDSSSKAPVSDNSHSKDSTSEGSGSEDSGSEDSGSEDSGSEDSGSEDSGSKDSGSEDSGSEDSSSEDSSSEDSKSKNSDSEDSGSQSSSSDDVVLESSLKGKQQPKKKLVVKTVRIVSPSAKNVSTESKGKSQSSPSPIVIDSSDCDMEIAPNNTPQDKQKVGCTENENKGSVIDKPLDAGKDIHGSINISSASPLHPIHKPNFPWFRPSHNIIPAPAAEPACISATVGHPSTCPTDTLVVRSSSSPRRAVASSPRRAMTSSPRHAVTSSRRAVAPSNPRSVVVPDGSDAKMITAGQSSVALDATRAAVSTTSKVAGNSPSTAPDPDEDEFDLDNQCSSRYKQRSVTQ</sequence>
<name>A0A8H7M1K0_9AGAM</name>
<evidence type="ECO:0000313" key="2">
    <source>
        <dbReference type="EMBL" id="KAF8750358.1"/>
    </source>
</evidence>
<feature type="compositionally biased region" description="Polar residues" evidence="1">
    <location>
        <begin position="547"/>
        <end position="559"/>
    </location>
</feature>
<organism evidence="2 3">
    <name type="scientific">Rhizoctonia solani</name>
    <dbReference type="NCBI Taxonomy" id="456999"/>
    <lineage>
        <taxon>Eukaryota</taxon>
        <taxon>Fungi</taxon>
        <taxon>Dikarya</taxon>
        <taxon>Basidiomycota</taxon>
        <taxon>Agaricomycotina</taxon>
        <taxon>Agaricomycetes</taxon>
        <taxon>Cantharellales</taxon>
        <taxon>Ceratobasidiaceae</taxon>
        <taxon>Rhizoctonia</taxon>
    </lineage>
</organism>
<feature type="compositionally biased region" description="Low complexity" evidence="1">
    <location>
        <begin position="186"/>
        <end position="201"/>
    </location>
</feature>
<feature type="compositionally biased region" description="Polar residues" evidence="1">
    <location>
        <begin position="597"/>
        <end position="610"/>
    </location>
</feature>
<feature type="region of interest" description="Disordered" evidence="1">
    <location>
        <begin position="122"/>
        <end position="468"/>
    </location>
</feature>
<dbReference type="AlphaFoldDB" id="A0A8H7M1K0"/>
<feature type="region of interest" description="Disordered" evidence="1">
    <location>
        <begin position="525"/>
        <end position="577"/>
    </location>
</feature>
<feature type="compositionally biased region" description="Acidic residues" evidence="1">
    <location>
        <begin position="346"/>
        <end position="358"/>
    </location>
</feature>
<feature type="compositionally biased region" description="Acidic residues" evidence="1">
    <location>
        <begin position="316"/>
        <end position="333"/>
    </location>
</feature>
<feature type="compositionally biased region" description="Low complexity" evidence="1">
    <location>
        <begin position="420"/>
        <end position="431"/>
    </location>
</feature>
<proteinExistence type="predicted"/>
<comment type="caution">
    <text evidence="2">The sequence shown here is derived from an EMBL/GenBank/DDBJ whole genome shotgun (WGS) entry which is preliminary data.</text>
</comment>
<protein>
    <submittedName>
        <fullName evidence="2">Uncharacterized protein</fullName>
    </submittedName>
</protein>
<evidence type="ECO:0000313" key="3">
    <source>
        <dbReference type="Proteomes" id="UP000614334"/>
    </source>
</evidence>
<feature type="region of interest" description="Disordered" evidence="1">
    <location>
        <begin position="597"/>
        <end position="636"/>
    </location>
</feature>
<feature type="compositionally biased region" description="Basic and acidic residues" evidence="1">
    <location>
        <begin position="230"/>
        <end position="251"/>
    </location>
</feature>
<dbReference type="Proteomes" id="UP000614334">
    <property type="component" value="Unassembled WGS sequence"/>
</dbReference>
<accession>A0A8H7M1K0</accession>
<feature type="compositionally biased region" description="Basic and acidic residues" evidence="1">
    <location>
        <begin position="148"/>
        <end position="177"/>
    </location>
</feature>